<dbReference type="GO" id="GO:0020037">
    <property type="term" value="F:heme binding"/>
    <property type="evidence" value="ECO:0007669"/>
    <property type="project" value="InterPro"/>
</dbReference>
<dbReference type="InterPro" id="IPR036927">
    <property type="entry name" value="Cyt_c_oxase-like_su1_sf"/>
</dbReference>
<evidence type="ECO:0000256" key="3">
    <source>
        <dbReference type="ARBA" id="ARBA00004673"/>
    </source>
</evidence>
<dbReference type="PANTHER" id="PTHR10422">
    <property type="entry name" value="CYTOCHROME C OXIDASE SUBUNIT 1"/>
    <property type="match status" value="1"/>
</dbReference>
<dbReference type="InterPro" id="IPR009056">
    <property type="entry name" value="Cyt_c-like_dom"/>
</dbReference>
<evidence type="ECO:0000256" key="12">
    <source>
        <dbReference type="ARBA" id="ARBA00022982"/>
    </source>
</evidence>
<evidence type="ECO:0000256" key="4">
    <source>
        <dbReference type="ARBA" id="ARBA00012949"/>
    </source>
</evidence>
<keyword evidence="10 18" id="KW-0479">Metal-binding</keyword>
<reference evidence="23 24" key="1">
    <citation type="submission" date="2019-10" db="EMBL/GenBank/DDBJ databases">
        <title>New species of Slilvanegrellaceae.</title>
        <authorList>
            <person name="Pitt A."/>
            <person name="Hahn M.W."/>
        </authorList>
    </citation>
    <scope>NUCLEOTIDE SEQUENCE [LARGE SCALE GENOMIC DNA]</scope>
    <source>
        <strain evidence="23 24">SP-Ram-0.45-NSY-1</strain>
    </source>
</reference>
<dbReference type="GO" id="GO:0046872">
    <property type="term" value="F:metal ion binding"/>
    <property type="evidence" value="ECO:0007669"/>
    <property type="project" value="UniProtKB-KW"/>
</dbReference>
<comment type="cofactor">
    <cofactor evidence="18">
        <name>heme</name>
        <dbReference type="ChEBI" id="CHEBI:30413"/>
    </cofactor>
    <text evidence="18">Binds 2 heme groups per subunit, denoted as high- and low-spin.</text>
</comment>
<feature type="transmembrane region" description="Helical" evidence="20">
    <location>
        <begin position="493"/>
        <end position="518"/>
    </location>
</feature>
<keyword evidence="11" id="KW-1278">Translocase</keyword>
<evidence type="ECO:0000256" key="19">
    <source>
        <dbReference type="RuleBase" id="RU000370"/>
    </source>
</evidence>
<dbReference type="OrthoDB" id="5287298at2"/>
<feature type="transmembrane region" description="Helical" evidence="20">
    <location>
        <begin position="128"/>
        <end position="148"/>
    </location>
</feature>
<evidence type="ECO:0000256" key="15">
    <source>
        <dbReference type="ARBA" id="ARBA00023008"/>
    </source>
</evidence>
<evidence type="ECO:0000256" key="17">
    <source>
        <dbReference type="ARBA" id="ARBA00047816"/>
    </source>
</evidence>
<evidence type="ECO:0000256" key="2">
    <source>
        <dbReference type="ARBA" id="ARBA00004651"/>
    </source>
</evidence>
<evidence type="ECO:0000256" key="13">
    <source>
        <dbReference type="ARBA" id="ARBA00022989"/>
    </source>
</evidence>
<dbReference type="Proteomes" id="UP000437748">
    <property type="component" value="Unassembled WGS sequence"/>
</dbReference>
<dbReference type="Gene3D" id="1.20.210.10">
    <property type="entry name" value="Cytochrome c oxidase-like, subunit I domain"/>
    <property type="match status" value="1"/>
</dbReference>
<feature type="domain" description="Cytochrome oxidase subunit I profile" evidence="21">
    <location>
        <begin position="1"/>
        <end position="457"/>
    </location>
</feature>
<feature type="transmembrane region" description="Helical" evidence="20">
    <location>
        <begin position="428"/>
        <end position="454"/>
    </location>
</feature>
<dbReference type="RefSeq" id="WP_153418446.1">
    <property type="nucleotide sequence ID" value="NZ_WFLM01000001.1"/>
</dbReference>
<feature type="transmembrane region" description="Helical" evidence="20">
    <location>
        <begin position="21"/>
        <end position="40"/>
    </location>
</feature>
<sequence>MTLEKFRYDDDIVKKFIAATMIWAIVGMLVGVIIAIQLFYRPFNFDLPWLTFGRLRPLHTNAVIFAFCLNGVFAGIYHSSQRLLKTRMYSDILSRIHFWGWQLIIVLAAVTLPLGLSTSKEYAELEWPIAILIALIWVIFAINYFLTIAVRREKILYVSIWFYIATIISVALLHIVNHISLPVSFIKSYSVFSGVRDALVQWWYGHNAVAFVLTTPFLGLGYYYVPKLVNRPIYSYRLSIIHFWSLIFIYMWAGPHHLQYTALPEWIQSLGVVFSVMLIAPSWGGAINFILTIKSAWNEVKSNPSTKFLLAGAIFYLCATLEGPILSFKSVNRVLHYTDWIIGHVHVGALGWNGYILFAMLYWLVPNLYKTELYSKKLANLHFWISLIGILVYVIPMYIAGLMLGLMRESVTDGVLTYPNFMEIMDKFIPYYFFRAIGGTLYLLGTVVGAFVIYKTIKIAGKVPDTLAEANSFSKIEHNKTSFGSVQKAAENLGLVMGMLTLIAVSIGGIVQILPILINHSTEEKIATLKPYTPLEIEGRDIYIREGCNNCHSQMIRTFKEEEMRYGPYSRAGEFEYDFPHLWGSKTTGPDLQKLGKKYGDIWHYKHMEDPLSMTPKSTMPKYDWLLRDKLDTSYTSDKIKVMAKLGVPYSNEDIENANENLKKQAEKIASGIQEQGVNVDKSSEIIALISYLQRLGIDGREAVDAQKKNDGEKK</sequence>
<dbReference type="InterPro" id="IPR023616">
    <property type="entry name" value="Cyt_c_oxase-like_su1_dom"/>
</dbReference>
<comment type="caution">
    <text evidence="23">The sequence shown here is derived from an EMBL/GenBank/DDBJ whole genome shotgun (WGS) entry which is preliminary data.</text>
</comment>
<dbReference type="NCBIfam" id="NF011055">
    <property type="entry name" value="PRK14487.1"/>
    <property type="match status" value="1"/>
</dbReference>
<keyword evidence="15" id="KW-0186">Copper</keyword>
<feature type="transmembrane region" description="Helical" evidence="20">
    <location>
        <begin position="160"/>
        <end position="181"/>
    </location>
</feature>
<dbReference type="InterPro" id="IPR003468">
    <property type="entry name" value="Cyt_c_oxidase_monohaem-su/FixO"/>
</dbReference>
<evidence type="ECO:0000256" key="5">
    <source>
        <dbReference type="ARBA" id="ARBA00022448"/>
    </source>
</evidence>
<dbReference type="PROSITE" id="PS00077">
    <property type="entry name" value="COX1_CUB"/>
    <property type="match status" value="1"/>
</dbReference>
<dbReference type="InterPro" id="IPR036909">
    <property type="entry name" value="Cyt_c-like_dom_sf"/>
</dbReference>
<dbReference type="Pfam" id="PF02433">
    <property type="entry name" value="FixO"/>
    <property type="match status" value="1"/>
</dbReference>
<feature type="transmembrane region" description="Helical" evidence="20">
    <location>
        <begin position="236"/>
        <end position="254"/>
    </location>
</feature>
<dbReference type="GO" id="GO:0006119">
    <property type="term" value="P:oxidative phosphorylation"/>
    <property type="evidence" value="ECO:0007669"/>
    <property type="project" value="UniProtKB-UniPathway"/>
</dbReference>
<evidence type="ECO:0000256" key="10">
    <source>
        <dbReference type="ARBA" id="ARBA00022723"/>
    </source>
</evidence>
<evidence type="ECO:0000256" key="1">
    <source>
        <dbReference type="ARBA" id="ARBA00001970"/>
    </source>
</evidence>
<dbReference type="AlphaFoldDB" id="A0A6N6VWR0"/>
<feature type="domain" description="Cytochrome c" evidence="22">
    <location>
        <begin position="534"/>
        <end position="697"/>
    </location>
</feature>
<dbReference type="PROSITE" id="PS51007">
    <property type="entry name" value="CYTC"/>
    <property type="match status" value="1"/>
</dbReference>
<dbReference type="GO" id="GO:0004129">
    <property type="term" value="F:cytochrome-c oxidase activity"/>
    <property type="evidence" value="ECO:0007669"/>
    <property type="project" value="UniProtKB-EC"/>
</dbReference>
<evidence type="ECO:0000256" key="14">
    <source>
        <dbReference type="ARBA" id="ARBA00023004"/>
    </source>
</evidence>
<keyword evidence="24" id="KW-1185">Reference proteome</keyword>
<proteinExistence type="inferred from homology"/>
<feature type="transmembrane region" description="Helical" evidence="20">
    <location>
        <begin position="384"/>
        <end position="408"/>
    </location>
</feature>
<organism evidence="23 24">
    <name type="scientific">Silvanigrella paludirubra</name>
    <dbReference type="NCBI Taxonomy" id="2499159"/>
    <lineage>
        <taxon>Bacteria</taxon>
        <taxon>Pseudomonadati</taxon>
        <taxon>Bdellovibrionota</taxon>
        <taxon>Oligoflexia</taxon>
        <taxon>Silvanigrellales</taxon>
        <taxon>Silvanigrellaceae</taxon>
        <taxon>Silvanigrella</taxon>
    </lineage>
</organism>
<keyword evidence="12 19" id="KW-0249">Electron transport</keyword>
<feature type="transmembrane region" description="Helical" evidence="20">
    <location>
        <begin position="340"/>
        <end position="364"/>
    </location>
</feature>
<keyword evidence="8 19" id="KW-0679">Respiratory chain</keyword>
<feature type="binding site" evidence="18">
    <location>
        <position position="256"/>
    </location>
    <ligand>
        <name>Cu cation</name>
        <dbReference type="ChEBI" id="CHEBI:23378"/>
        <label>B</label>
    </ligand>
</feature>
<feature type="transmembrane region" description="Helical" evidence="20">
    <location>
        <begin position="98"/>
        <end position="116"/>
    </location>
</feature>
<accession>A0A6N6VWR0</accession>
<evidence type="ECO:0000256" key="8">
    <source>
        <dbReference type="ARBA" id="ARBA00022660"/>
    </source>
</evidence>
<dbReference type="PANTHER" id="PTHR10422:SF29">
    <property type="entry name" value="CYTOCHROME C OXIDASE SUBUNIT 1 HOMOLOG, BACTEROID"/>
    <property type="match status" value="1"/>
</dbReference>
<feature type="binding site" evidence="18">
    <location>
        <position position="257"/>
    </location>
    <ligand>
        <name>Cu cation</name>
        <dbReference type="ChEBI" id="CHEBI:23378"/>
        <label>B</label>
    </ligand>
</feature>
<gene>
    <name evidence="23" type="primary">ccoN</name>
    <name evidence="23" type="ORF">GCL60_03045</name>
</gene>
<dbReference type="GO" id="GO:0005886">
    <property type="term" value="C:plasma membrane"/>
    <property type="evidence" value="ECO:0007669"/>
    <property type="project" value="UniProtKB-SubCell"/>
</dbReference>
<dbReference type="GO" id="GO:0015990">
    <property type="term" value="P:electron transport coupled proton transport"/>
    <property type="evidence" value="ECO:0007669"/>
    <property type="project" value="TreeGrafter"/>
</dbReference>
<dbReference type="GO" id="GO:0016491">
    <property type="term" value="F:oxidoreductase activity"/>
    <property type="evidence" value="ECO:0007669"/>
    <property type="project" value="UniProtKB-KW"/>
</dbReference>
<feature type="binding site" description="axial binding residue" evidence="18">
    <location>
        <position position="344"/>
    </location>
    <ligand>
        <name>heme b</name>
        <dbReference type="ChEBI" id="CHEBI:60344"/>
        <label>2; high-spin</label>
    </ligand>
    <ligandPart>
        <name>Fe</name>
        <dbReference type="ChEBI" id="CHEBI:18248"/>
    </ligandPart>
</feature>
<feature type="transmembrane region" description="Helical" evidence="20">
    <location>
        <begin position="201"/>
        <end position="224"/>
    </location>
</feature>
<dbReference type="EC" id="7.1.1.9" evidence="4"/>
<evidence type="ECO:0000256" key="6">
    <source>
        <dbReference type="ARBA" id="ARBA00022475"/>
    </source>
</evidence>
<evidence type="ECO:0000256" key="16">
    <source>
        <dbReference type="ARBA" id="ARBA00023136"/>
    </source>
</evidence>
<protein>
    <recommendedName>
        <fullName evidence="4">cytochrome-c oxidase</fullName>
        <ecNumber evidence="4">7.1.1.9</ecNumber>
    </recommendedName>
</protein>
<keyword evidence="23" id="KW-0560">Oxidoreductase</keyword>
<dbReference type="Gene3D" id="6.10.250.2250">
    <property type="match status" value="1"/>
</dbReference>
<feature type="binding site" description="axial binding residue" evidence="18">
    <location>
        <position position="346"/>
    </location>
    <ligand>
        <name>heme b</name>
        <dbReference type="ChEBI" id="CHEBI:60344"/>
        <label>1; low-spin</label>
    </ligand>
    <ligandPart>
        <name>Fe</name>
        <dbReference type="ChEBI" id="CHEBI:18248"/>
    </ligandPart>
</feature>
<dbReference type="NCBIfam" id="TIGR00781">
    <property type="entry name" value="ccoO"/>
    <property type="match status" value="1"/>
</dbReference>
<keyword evidence="6" id="KW-1003">Cell membrane</keyword>
<comment type="similarity">
    <text evidence="19">Belongs to the heme-copper respiratory oxidase family.</text>
</comment>
<evidence type="ECO:0000256" key="18">
    <source>
        <dbReference type="PIRSR" id="PIRSR604677-50"/>
    </source>
</evidence>
<name>A0A6N6VWR0_9BACT</name>
<feature type="binding site" description="axial binding residue" evidence="18">
    <location>
        <position position="59"/>
    </location>
    <ligand>
        <name>heme b</name>
        <dbReference type="ChEBI" id="CHEBI:60344"/>
        <label>1; low-spin</label>
    </ligand>
    <ligandPart>
        <name>Fe</name>
        <dbReference type="ChEBI" id="CHEBI:18248"/>
    </ligandPart>
</feature>
<dbReference type="Gene3D" id="1.10.760.10">
    <property type="entry name" value="Cytochrome c-like domain"/>
    <property type="match status" value="1"/>
</dbReference>
<keyword evidence="7 18" id="KW-0349">Heme</keyword>
<comment type="catalytic activity">
    <reaction evidence="17">
        <text>4 Fe(II)-[cytochrome c] + O2 + 8 H(+)(in) = 4 Fe(III)-[cytochrome c] + 2 H2O + 4 H(+)(out)</text>
        <dbReference type="Rhea" id="RHEA:11436"/>
        <dbReference type="Rhea" id="RHEA-COMP:10350"/>
        <dbReference type="Rhea" id="RHEA-COMP:14399"/>
        <dbReference type="ChEBI" id="CHEBI:15377"/>
        <dbReference type="ChEBI" id="CHEBI:15378"/>
        <dbReference type="ChEBI" id="CHEBI:15379"/>
        <dbReference type="ChEBI" id="CHEBI:29033"/>
        <dbReference type="ChEBI" id="CHEBI:29034"/>
        <dbReference type="EC" id="7.1.1.9"/>
    </reaction>
</comment>
<evidence type="ECO:0000259" key="22">
    <source>
        <dbReference type="PROSITE" id="PS51007"/>
    </source>
</evidence>
<comment type="pathway">
    <text evidence="3">Energy metabolism; oxidative phosphorylation.</text>
</comment>
<dbReference type="NCBIfam" id="NF011053">
    <property type="entry name" value="PRK14485.1"/>
    <property type="match status" value="1"/>
</dbReference>
<dbReference type="UniPathway" id="UPA00705"/>
<dbReference type="InterPro" id="IPR004677">
    <property type="entry name" value="Cyt_c_oxidase_cbb3_su1"/>
</dbReference>
<dbReference type="SUPFAM" id="SSF81442">
    <property type="entry name" value="Cytochrome c oxidase subunit I-like"/>
    <property type="match status" value="1"/>
</dbReference>
<comment type="cofactor">
    <cofactor evidence="1">
        <name>heme b</name>
        <dbReference type="ChEBI" id="CHEBI:60344"/>
    </cofactor>
</comment>
<evidence type="ECO:0000256" key="20">
    <source>
        <dbReference type="SAM" id="Phobius"/>
    </source>
</evidence>
<keyword evidence="5 19" id="KW-0813">Transport</keyword>
<keyword evidence="13 20" id="KW-1133">Transmembrane helix</keyword>
<feature type="transmembrane region" description="Helical" evidence="20">
    <location>
        <begin position="266"/>
        <end position="287"/>
    </location>
</feature>
<comment type="subcellular location">
    <subcellularLocation>
        <location evidence="2">Cell membrane</location>
        <topology evidence="2">Multi-pass membrane protein</topology>
    </subcellularLocation>
</comment>
<feature type="transmembrane region" description="Helical" evidence="20">
    <location>
        <begin position="60"/>
        <end position="77"/>
    </location>
</feature>
<feature type="transmembrane region" description="Helical" evidence="20">
    <location>
        <begin position="308"/>
        <end position="328"/>
    </location>
</feature>
<evidence type="ECO:0000256" key="9">
    <source>
        <dbReference type="ARBA" id="ARBA00022692"/>
    </source>
</evidence>
<dbReference type="NCBIfam" id="TIGR00780">
    <property type="entry name" value="ccoN"/>
    <property type="match status" value="1"/>
</dbReference>
<feature type="binding site" evidence="18">
    <location>
        <position position="206"/>
    </location>
    <ligand>
        <name>Cu cation</name>
        <dbReference type="ChEBI" id="CHEBI:23378"/>
        <label>B</label>
    </ligand>
</feature>
<keyword evidence="9 19" id="KW-0812">Transmembrane</keyword>
<dbReference type="SUPFAM" id="SSF46626">
    <property type="entry name" value="Cytochrome c"/>
    <property type="match status" value="1"/>
</dbReference>
<dbReference type="InterPro" id="IPR023615">
    <property type="entry name" value="Cyt_c_Oxase_su1_BS"/>
</dbReference>
<dbReference type="PROSITE" id="PS50855">
    <property type="entry name" value="COX1"/>
    <property type="match status" value="1"/>
</dbReference>
<dbReference type="EMBL" id="WFLM01000001">
    <property type="protein sequence ID" value="KAB8040923.1"/>
    <property type="molecule type" value="Genomic_DNA"/>
</dbReference>
<keyword evidence="16 20" id="KW-0472">Membrane</keyword>
<evidence type="ECO:0000256" key="11">
    <source>
        <dbReference type="ARBA" id="ARBA00022967"/>
    </source>
</evidence>
<comment type="cofactor">
    <cofactor evidence="18">
        <name>Cu(2+)</name>
        <dbReference type="ChEBI" id="CHEBI:29036"/>
    </cofactor>
    <text evidence="18">Binds 1 copper ion per subunit, denoted as copper B.</text>
</comment>
<dbReference type="InterPro" id="IPR000883">
    <property type="entry name" value="Cyt_C_Oxase_1"/>
</dbReference>
<dbReference type="GO" id="GO:0022904">
    <property type="term" value="P:respiratory electron transport chain"/>
    <property type="evidence" value="ECO:0007669"/>
    <property type="project" value="TreeGrafter"/>
</dbReference>
<dbReference type="Pfam" id="PF00115">
    <property type="entry name" value="COX1"/>
    <property type="match status" value="1"/>
</dbReference>
<evidence type="ECO:0000259" key="21">
    <source>
        <dbReference type="PROSITE" id="PS50855"/>
    </source>
</evidence>
<keyword evidence="14 18" id="KW-0408">Iron</keyword>
<evidence type="ECO:0000313" key="24">
    <source>
        <dbReference type="Proteomes" id="UP000437748"/>
    </source>
</evidence>
<evidence type="ECO:0000313" key="23">
    <source>
        <dbReference type="EMBL" id="KAB8040923.1"/>
    </source>
</evidence>
<evidence type="ECO:0000256" key="7">
    <source>
        <dbReference type="ARBA" id="ARBA00022617"/>
    </source>
</evidence>